<dbReference type="Proteomes" id="UP000030907">
    <property type="component" value="Chromosome"/>
</dbReference>
<evidence type="ECO:0000313" key="1">
    <source>
        <dbReference type="EMBL" id="AJA07278.1"/>
    </source>
</evidence>
<organism evidence="1 2">
    <name type="scientific">Sphingopyxis fribergensis</name>
    <dbReference type="NCBI Taxonomy" id="1515612"/>
    <lineage>
        <taxon>Bacteria</taxon>
        <taxon>Pseudomonadati</taxon>
        <taxon>Pseudomonadota</taxon>
        <taxon>Alphaproteobacteria</taxon>
        <taxon>Sphingomonadales</taxon>
        <taxon>Sphingomonadaceae</taxon>
        <taxon>Sphingopyxis</taxon>
    </lineage>
</organism>
<dbReference type="KEGG" id="sphk:SKP52_01705"/>
<dbReference type="RefSeq" id="WP_030539268.1">
    <property type="nucleotide sequence ID" value="NZ_CP009122.1"/>
</dbReference>
<evidence type="ECO:0000313" key="2">
    <source>
        <dbReference type="Proteomes" id="UP000030907"/>
    </source>
</evidence>
<dbReference type="EMBL" id="CP009122">
    <property type="protein sequence ID" value="AJA07278.1"/>
    <property type="molecule type" value="Genomic_DNA"/>
</dbReference>
<dbReference type="AlphaFoldDB" id="A0A0A7PDJ8"/>
<dbReference type="HOGENOM" id="CLU_2810191_0_0_5"/>
<accession>A0A0A7PDJ8</accession>
<name>A0A0A7PDJ8_9SPHN</name>
<dbReference type="InterPro" id="IPR043856">
    <property type="entry name" value="DUF5818"/>
</dbReference>
<dbReference type="OrthoDB" id="7477591at2"/>
<gene>
    <name evidence="1" type="ORF">SKP52_01705</name>
</gene>
<reference evidence="1 2" key="1">
    <citation type="journal article" date="2015" name="Int. J. Syst. Evol. Microbiol.">
        <title>Description of Sphingopyxis fribergensis sp. nov. - a soil bacterium with the ability to degrade styrene and phenylacetic acid.</title>
        <authorList>
            <person name="Oelschlagel M."/>
            <person name="Ruckert C."/>
            <person name="Kalinowski J."/>
            <person name="Schmidt G."/>
            <person name="Schlomann M."/>
            <person name="Tischler D."/>
        </authorList>
    </citation>
    <scope>NUCLEOTIDE SEQUENCE [LARGE SCALE GENOMIC DNA]</scope>
    <source>
        <strain evidence="1 2">Kp5.2</strain>
    </source>
</reference>
<dbReference type="Pfam" id="PF19135">
    <property type="entry name" value="DUF5818"/>
    <property type="match status" value="1"/>
</dbReference>
<sequence length="67" mass="7785">MTDSKAPLRLHGILRLNERGPFLEVEEGPLWRLQTDADLRTHQDRRVRVEAWQRGASILELLWIGPA</sequence>
<keyword evidence="2" id="KW-1185">Reference proteome</keyword>
<protein>
    <submittedName>
        <fullName evidence="1">Uncharacterized protein</fullName>
    </submittedName>
</protein>
<proteinExistence type="predicted"/>